<organism evidence="2 3">
    <name type="scientific">Roseimicrobium gellanilyticum</name>
    <dbReference type="NCBI Taxonomy" id="748857"/>
    <lineage>
        <taxon>Bacteria</taxon>
        <taxon>Pseudomonadati</taxon>
        <taxon>Verrucomicrobiota</taxon>
        <taxon>Verrucomicrobiia</taxon>
        <taxon>Verrucomicrobiales</taxon>
        <taxon>Verrucomicrobiaceae</taxon>
        <taxon>Roseimicrobium</taxon>
    </lineage>
</organism>
<dbReference type="EMBL" id="QNRR01000005">
    <property type="protein sequence ID" value="RBP43783.1"/>
    <property type="molecule type" value="Genomic_DNA"/>
</dbReference>
<evidence type="ECO:0000313" key="2">
    <source>
        <dbReference type="EMBL" id="RBP43783.1"/>
    </source>
</evidence>
<proteinExistence type="predicted"/>
<comment type="caution">
    <text evidence="2">The sequence shown here is derived from an EMBL/GenBank/DDBJ whole genome shotgun (WGS) entry which is preliminary data.</text>
</comment>
<dbReference type="RefSeq" id="WP_211325566.1">
    <property type="nucleotide sequence ID" value="NZ_QNRR01000005.1"/>
</dbReference>
<dbReference type="Proteomes" id="UP000253426">
    <property type="component" value="Unassembled WGS sequence"/>
</dbReference>
<keyword evidence="3" id="KW-1185">Reference proteome</keyword>
<sequence length="77" mass="8708">MNCPHCQRLLYSRSQRKCGYCGRELPAEILFSEAEVEKIRAEQQAINHRRALAKAKEEEEKEEAAKAGGDMPAAFIT</sequence>
<reference evidence="2 3" key="1">
    <citation type="submission" date="2018-06" db="EMBL/GenBank/DDBJ databases">
        <title>Genomic Encyclopedia of Type Strains, Phase IV (KMG-IV): sequencing the most valuable type-strain genomes for metagenomic binning, comparative biology and taxonomic classification.</title>
        <authorList>
            <person name="Goeker M."/>
        </authorList>
    </citation>
    <scope>NUCLEOTIDE SEQUENCE [LARGE SCALE GENOMIC DNA]</scope>
    <source>
        <strain evidence="2 3">DSM 25532</strain>
    </source>
</reference>
<dbReference type="AlphaFoldDB" id="A0A366HLH8"/>
<protein>
    <submittedName>
        <fullName evidence="2">Uncharacterized protein</fullName>
    </submittedName>
</protein>
<evidence type="ECO:0000313" key="3">
    <source>
        <dbReference type="Proteomes" id="UP000253426"/>
    </source>
</evidence>
<feature type="region of interest" description="Disordered" evidence="1">
    <location>
        <begin position="54"/>
        <end position="77"/>
    </location>
</feature>
<gene>
    <name evidence="2" type="ORF">DES53_105182</name>
</gene>
<accession>A0A366HLH8</accession>
<name>A0A366HLH8_9BACT</name>
<evidence type="ECO:0000256" key="1">
    <source>
        <dbReference type="SAM" id="MobiDB-lite"/>
    </source>
</evidence>